<evidence type="ECO:0000313" key="10">
    <source>
        <dbReference type="Proteomes" id="UP000277864"/>
    </source>
</evidence>
<feature type="transmembrane region" description="Helical" evidence="8">
    <location>
        <begin position="333"/>
        <end position="356"/>
    </location>
</feature>
<feature type="transmembrane region" description="Helical" evidence="8">
    <location>
        <begin position="30"/>
        <end position="51"/>
    </location>
</feature>
<feature type="transmembrane region" description="Helical" evidence="8">
    <location>
        <begin position="400"/>
        <end position="417"/>
    </location>
</feature>
<dbReference type="AlphaFoldDB" id="A0A429Z9L4"/>
<dbReference type="Pfam" id="PF02652">
    <property type="entry name" value="Lactate_perm"/>
    <property type="match status" value="1"/>
</dbReference>
<keyword evidence="4 8" id="KW-1003">Cell membrane</keyword>
<comment type="caution">
    <text evidence="9">The sequence shown here is derived from an EMBL/GenBank/DDBJ whole genome shotgun (WGS) entry which is preliminary data.</text>
</comment>
<name>A0A429Z9L4_9ENTE</name>
<evidence type="ECO:0000256" key="1">
    <source>
        <dbReference type="ARBA" id="ARBA00004651"/>
    </source>
</evidence>
<dbReference type="Proteomes" id="UP000277864">
    <property type="component" value="Unassembled WGS sequence"/>
</dbReference>
<dbReference type="GO" id="GO:0015129">
    <property type="term" value="F:lactate transmembrane transporter activity"/>
    <property type="evidence" value="ECO:0007669"/>
    <property type="project" value="UniProtKB-UniRule"/>
</dbReference>
<feature type="transmembrane region" description="Helical" evidence="8">
    <location>
        <begin position="237"/>
        <end position="256"/>
    </location>
</feature>
<dbReference type="GO" id="GO:0015295">
    <property type="term" value="F:solute:proton symporter activity"/>
    <property type="evidence" value="ECO:0007669"/>
    <property type="project" value="TreeGrafter"/>
</dbReference>
<feature type="transmembrane region" description="Helical" evidence="8">
    <location>
        <begin position="277"/>
        <end position="300"/>
    </location>
</feature>
<keyword evidence="7 8" id="KW-0472">Membrane</keyword>
<comment type="similarity">
    <text evidence="2 8">Belongs to the lactate permease family.</text>
</comment>
<gene>
    <name evidence="9" type="ORF">C7P63_04895</name>
</gene>
<keyword evidence="6 8" id="KW-1133">Transmembrane helix</keyword>
<evidence type="ECO:0000256" key="2">
    <source>
        <dbReference type="ARBA" id="ARBA00010100"/>
    </source>
</evidence>
<keyword evidence="3 8" id="KW-0813">Transport</keyword>
<evidence type="ECO:0000256" key="6">
    <source>
        <dbReference type="ARBA" id="ARBA00022989"/>
    </source>
</evidence>
<dbReference type="EMBL" id="PXZH01000001">
    <property type="protein sequence ID" value="RST90417.1"/>
    <property type="molecule type" value="Genomic_DNA"/>
</dbReference>
<feature type="transmembrane region" description="Helical" evidence="8">
    <location>
        <begin position="213"/>
        <end position="231"/>
    </location>
</feature>
<dbReference type="InterPro" id="IPR003804">
    <property type="entry name" value="Lactate_perm"/>
</dbReference>
<feature type="transmembrane region" description="Helical" evidence="8">
    <location>
        <begin position="368"/>
        <end position="394"/>
    </location>
</feature>
<feature type="transmembrane region" description="Helical" evidence="8">
    <location>
        <begin position="94"/>
        <end position="113"/>
    </location>
</feature>
<feature type="transmembrane region" description="Helical" evidence="8">
    <location>
        <begin position="63"/>
        <end position="82"/>
    </location>
</feature>
<evidence type="ECO:0000313" key="9">
    <source>
        <dbReference type="EMBL" id="RST90417.1"/>
    </source>
</evidence>
<dbReference type="GO" id="GO:0005886">
    <property type="term" value="C:plasma membrane"/>
    <property type="evidence" value="ECO:0007669"/>
    <property type="project" value="UniProtKB-SubCell"/>
</dbReference>
<comment type="function">
    <text evidence="8">Uptake of L-lactate across the membrane. Can also transport D-lactate and glycolate.</text>
</comment>
<proteinExistence type="inferred from homology"/>
<evidence type="ECO:0000256" key="3">
    <source>
        <dbReference type="ARBA" id="ARBA00022448"/>
    </source>
</evidence>
<dbReference type="NCBIfam" id="TIGR00795">
    <property type="entry name" value="lctP"/>
    <property type="match status" value="1"/>
</dbReference>
<keyword evidence="10" id="KW-1185">Reference proteome</keyword>
<dbReference type="RefSeq" id="WP_125943029.1">
    <property type="nucleotide sequence ID" value="NZ_PXZH01000001.1"/>
</dbReference>
<keyword evidence="5 8" id="KW-0812">Transmembrane</keyword>
<evidence type="ECO:0000256" key="4">
    <source>
        <dbReference type="ARBA" id="ARBA00022475"/>
    </source>
</evidence>
<feature type="transmembrane region" description="Helical" evidence="8">
    <location>
        <begin position="6"/>
        <end position="23"/>
    </location>
</feature>
<dbReference type="PANTHER" id="PTHR30003">
    <property type="entry name" value="L-LACTATE PERMEASE"/>
    <property type="match status" value="1"/>
</dbReference>
<evidence type="ECO:0000256" key="7">
    <source>
        <dbReference type="ARBA" id="ARBA00023136"/>
    </source>
</evidence>
<organism evidence="9 10">
    <name type="scientific">Vagococcus humatus</name>
    <dbReference type="NCBI Taxonomy" id="1889241"/>
    <lineage>
        <taxon>Bacteria</taxon>
        <taxon>Bacillati</taxon>
        <taxon>Bacillota</taxon>
        <taxon>Bacilli</taxon>
        <taxon>Lactobacillales</taxon>
        <taxon>Enterococcaceae</taxon>
        <taxon>Vagococcus</taxon>
    </lineage>
</organism>
<evidence type="ECO:0000256" key="8">
    <source>
        <dbReference type="RuleBase" id="RU365092"/>
    </source>
</evidence>
<sequence length="508" mass="53298">MDVAQTLLAIIPIVWLILSLGVFKMRGDLACLIGLGITIVLSIVGFSFPVMHSITAALEGITMAIWPIVYVIIAAVFIYNVSKESGGMDTIMKMLTSISSDLRILVLLLAWGLGGFLEAVAGFGTAVAIPASILAVLGMSPVKAAVICLIANTTPTAFGAIGLPVATLSQVTGLEVKQLSYTVSIQLFILIILIPFILVALTEDKGFKSIKGVFGITLVSGLAFAIPQVFISKYLGAELPSIVGSIVCIFLTVLIAKKMSSEEEKASAEKVSTSDGIKAWIPFILVFIFIIFSSSLFPVINQALSSIRTEFPIYIGEGAKPYSIVWLTSPGTLILLATFIGGRVQGLTFGQILGILGKTVKQMGKTMITVGSIVGLSKVMGYSGMIDIIAVSLVTMTGSFYPFIAPIIGALGTFITGSDTSANVLFGELQVQAAHSLKVDPFWLAAANMAGATAGKMISPQSIAVATGATGLVGEEGNILKQAMKYCAIYTLIICMVVFALGKALGKI</sequence>
<accession>A0A429Z9L4</accession>
<evidence type="ECO:0000256" key="5">
    <source>
        <dbReference type="ARBA" id="ARBA00022692"/>
    </source>
</evidence>
<dbReference type="PANTHER" id="PTHR30003:SF0">
    <property type="entry name" value="GLYCOLATE PERMEASE GLCA-RELATED"/>
    <property type="match status" value="1"/>
</dbReference>
<feature type="transmembrane region" description="Helical" evidence="8">
    <location>
        <begin position="487"/>
        <end position="506"/>
    </location>
</feature>
<reference evidence="9 10" key="1">
    <citation type="submission" date="2018-03" db="EMBL/GenBank/DDBJ databases">
        <authorList>
            <person name="Gulvik C.A."/>
        </authorList>
    </citation>
    <scope>NUCLEOTIDE SEQUENCE [LARGE SCALE GENOMIC DNA]</scope>
    <source>
        <strain evidence="9 10">JCM 31581</strain>
    </source>
</reference>
<protein>
    <recommendedName>
        <fullName evidence="8">L-lactate permease</fullName>
    </recommendedName>
</protein>
<dbReference type="OrthoDB" id="9761056at2"/>
<comment type="subcellular location">
    <subcellularLocation>
        <location evidence="1 8">Cell membrane</location>
        <topology evidence="1 8">Multi-pass membrane protein</topology>
    </subcellularLocation>
</comment>
<feature type="transmembrane region" description="Helical" evidence="8">
    <location>
        <begin position="179"/>
        <end position="201"/>
    </location>
</feature>